<proteinExistence type="predicted"/>
<reference evidence="1 2" key="1">
    <citation type="submission" date="2021-03" db="EMBL/GenBank/DDBJ databases">
        <title>Genomic Encyclopedia of Type Strains, Phase IV (KMG-IV): sequencing the most valuable type-strain genomes for metagenomic binning, comparative biology and taxonomic classification.</title>
        <authorList>
            <person name="Goeker M."/>
        </authorList>
    </citation>
    <scope>NUCLEOTIDE SEQUENCE [LARGE SCALE GENOMIC DNA]</scope>
    <source>
        <strain evidence="1 2">DSM 21600</strain>
    </source>
</reference>
<sequence length="47" mass="4928">MFLIVMMTFFAVLALDINVPATVLTAMAAVNSVILARTDKQAGGETA</sequence>
<evidence type="ECO:0000313" key="1">
    <source>
        <dbReference type="EMBL" id="MBP1850581.1"/>
    </source>
</evidence>
<organism evidence="1 2">
    <name type="scientific">Rhizobium halophytocola</name>
    <dbReference type="NCBI Taxonomy" id="735519"/>
    <lineage>
        <taxon>Bacteria</taxon>
        <taxon>Pseudomonadati</taxon>
        <taxon>Pseudomonadota</taxon>
        <taxon>Alphaproteobacteria</taxon>
        <taxon>Hyphomicrobiales</taxon>
        <taxon>Rhizobiaceae</taxon>
        <taxon>Rhizobium/Agrobacterium group</taxon>
        <taxon>Rhizobium</taxon>
    </lineage>
</organism>
<keyword evidence="2" id="KW-1185">Reference proteome</keyword>
<name>A0ABS4DY16_9HYPH</name>
<comment type="caution">
    <text evidence="1">The sequence shown here is derived from an EMBL/GenBank/DDBJ whole genome shotgun (WGS) entry which is preliminary data.</text>
</comment>
<accession>A0ABS4DY16</accession>
<dbReference type="RefSeq" id="WP_377300034.1">
    <property type="nucleotide sequence ID" value="NZ_JBHSME010000003.1"/>
</dbReference>
<dbReference type="Proteomes" id="UP000759443">
    <property type="component" value="Unassembled WGS sequence"/>
</dbReference>
<evidence type="ECO:0000313" key="2">
    <source>
        <dbReference type="Proteomes" id="UP000759443"/>
    </source>
</evidence>
<gene>
    <name evidence="1" type="ORF">J2Z17_002018</name>
</gene>
<protein>
    <submittedName>
        <fullName evidence="1">Uncharacterized protein</fullName>
    </submittedName>
</protein>
<dbReference type="EMBL" id="JAGGJU010000005">
    <property type="protein sequence ID" value="MBP1850581.1"/>
    <property type="molecule type" value="Genomic_DNA"/>
</dbReference>